<sequence>MRILFLSYWGLEDPLTTSTVLPHLQVLQERPDVESVLLVTVERGAAALNPAPFRPGFPASKISYVPLCSRPGRNVILTKTDDFIRFPRELAALVREHRIELVIGRGAPAGALAYLLWQKTKTPFVVESFEPHADYMLESGVWKSYDPRYLFQRHWETKQKQLARGLMPVAENYRQQLIKEGIAAGQIVTVPCSVNLNAFGYDPAAGQQVRQRLGFPADAIVGIYVGKFGDIYYNEEAYELFRAAAEYFGPSFRLIVLTPNPLDEVRGKLAAVGLGEGRSFVTKAAHHEVPGYLSAADFAFAPIKPADCRRFCSPIKVGEYWASGLPVVLTEGVGDDSDIIQREGGGAIFNLQRPASVAESIARVAELIRQPDYRSQVRELARHHRSPERVKQAYDALLPGAVR</sequence>
<dbReference type="AlphaFoldDB" id="A0A431U4C6"/>
<protein>
    <submittedName>
        <fullName evidence="2">Glycosyltransferase</fullName>
    </submittedName>
</protein>
<comment type="caution">
    <text evidence="2">The sequence shown here is derived from an EMBL/GenBank/DDBJ whole genome shotgun (WGS) entry which is preliminary data.</text>
</comment>
<evidence type="ECO:0000259" key="1">
    <source>
        <dbReference type="Pfam" id="PF13579"/>
    </source>
</evidence>
<evidence type="ECO:0000313" key="2">
    <source>
        <dbReference type="EMBL" id="RTQ50611.1"/>
    </source>
</evidence>
<accession>A0A431U4C6</accession>
<feature type="domain" description="Glycosyltransferase subfamily 4-like N-terminal" evidence="1">
    <location>
        <begin position="64"/>
        <end position="192"/>
    </location>
</feature>
<organism evidence="2 3">
    <name type="scientific">Hymenobacter gummosus</name>
    <dbReference type="NCBI Taxonomy" id="1776032"/>
    <lineage>
        <taxon>Bacteria</taxon>
        <taxon>Pseudomonadati</taxon>
        <taxon>Bacteroidota</taxon>
        <taxon>Cytophagia</taxon>
        <taxon>Cytophagales</taxon>
        <taxon>Hymenobacteraceae</taxon>
        <taxon>Hymenobacter</taxon>
    </lineage>
</organism>
<evidence type="ECO:0000313" key="3">
    <source>
        <dbReference type="Proteomes" id="UP000282184"/>
    </source>
</evidence>
<dbReference type="RefSeq" id="WP_126692679.1">
    <property type="nucleotide sequence ID" value="NZ_RXOF01000004.1"/>
</dbReference>
<dbReference type="PANTHER" id="PTHR12526">
    <property type="entry name" value="GLYCOSYLTRANSFERASE"/>
    <property type="match status" value="1"/>
</dbReference>
<dbReference type="Pfam" id="PF13692">
    <property type="entry name" value="Glyco_trans_1_4"/>
    <property type="match status" value="1"/>
</dbReference>
<keyword evidence="3" id="KW-1185">Reference proteome</keyword>
<name>A0A431U4C6_9BACT</name>
<dbReference type="InterPro" id="IPR028098">
    <property type="entry name" value="Glyco_trans_4-like_N"/>
</dbReference>
<dbReference type="GO" id="GO:0016757">
    <property type="term" value="F:glycosyltransferase activity"/>
    <property type="evidence" value="ECO:0007669"/>
    <property type="project" value="UniProtKB-ARBA"/>
</dbReference>
<dbReference type="Proteomes" id="UP000282184">
    <property type="component" value="Unassembled WGS sequence"/>
</dbReference>
<dbReference type="OrthoDB" id="1220440at2"/>
<dbReference type="Pfam" id="PF13579">
    <property type="entry name" value="Glyco_trans_4_4"/>
    <property type="match status" value="1"/>
</dbReference>
<dbReference type="Gene3D" id="3.40.50.2000">
    <property type="entry name" value="Glycogen Phosphorylase B"/>
    <property type="match status" value="2"/>
</dbReference>
<gene>
    <name evidence="2" type="ORF">EJV47_08210</name>
</gene>
<reference evidence="2 3" key="1">
    <citation type="submission" date="2018-12" db="EMBL/GenBank/DDBJ databases">
        <title>Hymenobacter gummosus sp. nov., isolated from a spring.</title>
        <authorList>
            <person name="Nie L."/>
        </authorList>
    </citation>
    <scope>NUCLEOTIDE SEQUENCE [LARGE SCALE GENOMIC DNA]</scope>
    <source>
        <strain evidence="2 3">KCTC 52166</strain>
    </source>
</reference>
<dbReference type="SUPFAM" id="SSF53756">
    <property type="entry name" value="UDP-Glycosyltransferase/glycogen phosphorylase"/>
    <property type="match status" value="1"/>
</dbReference>
<proteinExistence type="predicted"/>
<dbReference type="EMBL" id="RXOF01000004">
    <property type="protein sequence ID" value="RTQ50611.1"/>
    <property type="molecule type" value="Genomic_DNA"/>
</dbReference>
<keyword evidence="2" id="KW-0808">Transferase</keyword>